<evidence type="ECO:0000313" key="3">
    <source>
        <dbReference type="Proteomes" id="UP001153719"/>
    </source>
</evidence>
<dbReference type="KEGG" id="ppsu:NO713_05071"/>
<evidence type="ECO:0000313" key="2">
    <source>
        <dbReference type="EMBL" id="CAD5982807.1"/>
    </source>
</evidence>
<organism evidence="2 3">
    <name type="scientific">Planktothrix pseudagardhii</name>
    <dbReference type="NCBI Taxonomy" id="132604"/>
    <lineage>
        <taxon>Bacteria</taxon>
        <taxon>Bacillati</taxon>
        <taxon>Cyanobacteriota</taxon>
        <taxon>Cyanophyceae</taxon>
        <taxon>Oscillatoriophycideae</taxon>
        <taxon>Oscillatoriales</taxon>
        <taxon>Microcoleaceae</taxon>
        <taxon>Planktothrix</taxon>
    </lineage>
</organism>
<dbReference type="EMBL" id="LR882967">
    <property type="protein sequence ID" value="CAD5982807.1"/>
    <property type="molecule type" value="Genomic_DNA"/>
</dbReference>
<dbReference type="AlphaFoldDB" id="A0A9W4GB08"/>
<keyword evidence="3" id="KW-1185">Reference proteome</keyword>
<keyword evidence="1" id="KW-0472">Membrane</keyword>
<feature type="transmembrane region" description="Helical" evidence="1">
    <location>
        <begin position="287"/>
        <end position="311"/>
    </location>
</feature>
<accession>A0A9W4GB08</accession>
<sequence>MSQLIQCPRCGKLFDSSLRSCFHCGETKFRYVNCEKCKTAIPEFEAQYWQIIDYSCRATSRVPITLCKACKHKAPEIIRDLDVIFNSVKFTCQTCKHNFTNTAKFSSKDTWDHRVHAHIYLNPKLEDMIRSKSDLEDMINLRLGYDAPWELSPVRSHRYPLRIQDTAQCPKCGGQSVSTLMDYPYVRCKFCGGLTERKNSFVKSTYLTRKIFNARKSHKNRRYYPDFPGFDGYALVENNLLDYYHKFCYDFFPEEPLVSFGEIKSFISEYYCNEYLRQSFYFAIRCILYYFLTGIFLFLIRLIKFIYLFLINFDYLFLIKFTYLFFIVSVFLIGSALAFLDYTHYYKKRVEELEKYNKSIDPQDVYFIVLLSRLS</sequence>
<proteinExistence type="predicted"/>
<dbReference type="Proteomes" id="UP001153719">
    <property type="component" value="Chromosome"/>
</dbReference>
<dbReference type="RefSeq" id="WP_254174918.1">
    <property type="nucleotide sequence ID" value="NZ_LR882967.1"/>
</dbReference>
<keyword evidence="1" id="KW-0812">Transmembrane</keyword>
<feature type="transmembrane region" description="Helical" evidence="1">
    <location>
        <begin position="317"/>
        <end position="340"/>
    </location>
</feature>
<gene>
    <name evidence="2" type="ORF">NO713_05071</name>
</gene>
<protein>
    <submittedName>
        <fullName evidence="2">Uncharacterized protein</fullName>
    </submittedName>
</protein>
<keyword evidence="1" id="KW-1133">Transmembrane helix</keyword>
<reference evidence="2" key="1">
    <citation type="submission" date="2020-09" db="EMBL/GenBank/DDBJ databases">
        <authorList>
            <person name="Blom J."/>
        </authorList>
    </citation>
    <scope>NUCLEOTIDE SEQUENCE</scope>
    <source>
        <strain evidence="2">No.713</strain>
    </source>
</reference>
<evidence type="ECO:0000256" key="1">
    <source>
        <dbReference type="SAM" id="Phobius"/>
    </source>
</evidence>
<name>A0A9W4GB08_9CYAN</name>